<accession>C1MRY5</accession>
<evidence type="ECO:0000313" key="2">
    <source>
        <dbReference type="EMBL" id="EEH57411.1"/>
    </source>
</evidence>
<dbReference type="GeneID" id="9684395"/>
<dbReference type="AlphaFoldDB" id="C1MRY5"/>
<proteinExistence type="predicted"/>
<dbReference type="EMBL" id="GG663739">
    <property type="protein sequence ID" value="EEH57411.1"/>
    <property type="molecule type" value="Genomic_DNA"/>
</dbReference>
<dbReference type="OrthoDB" id="44061at2759"/>
<organism evidence="3">
    <name type="scientific">Micromonas pusilla (strain CCMP1545)</name>
    <name type="common">Picoplanktonic green alga</name>
    <dbReference type="NCBI Taxonomy" id="564608"/>
    <lineage>
        <taxon>Eukaryota</taxon>
        <taxon>Viridiplantae</taxon>
        <taxon>Chlorophyta</taxon>
        <taxon>Mamiellophyceae</taxon>
        <taxon>Mamiellales</taxon>
        <taxon>Mamiellaceae</taxon>
        <taxon>Micromonas</taxon>
    </lineage>
</organism>
<name>C1MRY5_MICPC</name>
<sequence length="68" mass="7702">MERPQGHNLPDAIGNRYCVNIACVAGRASEEDMLARERELKEAHRARTEREKKRTTATTATGDEDAFR</sequence>
<keyword evidence="3" id="KW-1185">Reference proteome</keyword>
<dbReference type="KEGG" id="mpp:MICPUCDRAFT_58277"/>
<reference evidence="2 3" key="1">
    <citation type="journal article" date="2009" name="Science">
        <title>Green evolution and dynamic adaptations revealed by genomes of the marine picoeukaryotes Micromonas.</title>
        <authorList>
            <person name="Worden A.Z."/>
            <person name="Lee J.H."/>
            <person name="Mock T."/>
            <person name="Rouze P."/>
            <person name="Simmons M.P."/>
            <person name="Aerts A.L."/>
            <person name="Allen A.E."/>
            <person name="Cuvelier M.L."/>
            <person name="Derelle E."/>
            <person name="Everett M.V."/>
            <person name="Foulon E."/>
            <person name="Grimwood J."/>
            <person name="Gundlach H."/>
            <person name="Henrissat B."/>
            <person name="Napoli C."/>
            <person name="McDonald S.M."/>
            <person name="Parker M.S."/>
            <person name="Rombauts S."/>
            <person name="Salamov A."/>
            <person name="Von Dassow P."/>
            <person name="Badger J.H."/>
            <person name="Coutinho P.M."/>
            <person name="Demir E."/>
            <person name="Dubchak I."/>
            <person name="Gentemann C."/>
            <person name="Eikrem W."/>
            <person name="Gready J.E."/>
            <person name="John U."/>
            <person name="Lanier W."/>
            <person name="Lindquist E.A."/>
            <person name="Lucas S."/>
            <person name="Mayer K.F."/>
            <person name="Moreau H."/>
            <person name="Not F."/>
            <person name="Otillar R."/>
            <person name="Panaud O."/>
            <person name="Pangilinan J."/>
            <person name="Paulsen I."/>
            <person name="Piegu B."/>
            <person name="Poliakov A."/>
            <person name="Robbens S."/>
            <person name="Schmutz J."/>
            <person name="Toulza E."/>
            <person name="Wyss T."/>
            <person name="Zelensky A."/>
            <person name="Zhou K."/>
            <person name="Armbrust E.V."/>
            <person name="Bhattacharya D."/>
            <person name="Goodenough U.W."/>
            <person name="Van de Peer Y."/>
            <person name="Grigoriev I.V."/>
        </authorList>
    </citation>
    <scope>NUCLEOTIDE SEQUENCE [LARGE SCALE GENOMIC DNA]</scope>
    <source>
        <strain evidence="2 3">CCMP1545</strain>
    </source>
</reference>
<protein>
    <submittedName>
        <fullName evidence="2">Predicted protein</fullName>
    </submittedName>
</protein>
<evidence type="ECO:0000256" key="1">
    <source>
        <dbReference type="SAM" id="MobiDB-lite"/>
    </source>
</evidence>
<dbReference type="RefSeq" id="XP_003058956.1">
    <property type="nucleotide sequence ID" value="XM_003058910.1"/>
</dbReference>
<feature type="compositionally biased region" description="Basic and acidic residues" evidence="1">
    <location>
        <begin position="41"/>
        <end position="54"/>
    </location>
</feature>
<dbReference type="Proteomes" id="UP000001876">
    <property type="component" value="Unassembled WGS sequence"/>
</dbReference>
<feature type="region of interest" description="Disordered" evidence="1">
    <location>
        <begin position="41"/>
        <end position="68"/>
    </location>
</feature>
<evidence type="ECO:0000313" key="3">
    <source>
        <dbReference type="Proteomes" id="UP000001876"/>
    </source>
</evidence>
<gene>
    <name evidence="2" type="ORF">MICPUCDRAFT_58277</name>
</gene>